<proteinExistence type="predicted"/>
<evidence type="ECO:0000313" key="3">
    <source>
        <dbReference type="Proteomes" id="UP000321533"/>
    </source>
</evidence>
<organism evidence="2 3">
    <name type="scientific">Panacibacter ginsenosidivorans</name>
    <dbReference type="NCBI Taxonomy" id="1813871"/>
    <lineage>
        <taxon>Bacteria</taxon>
        <taxon>Pseudomonadati</taxon>
        <taxon>Bacteroidota</taxon>
        <taxon>Chitinophagia</taxon>
        <taxon>Chitinophagales</taxon>
        <taxon>Chitinophagaceae</taxon>
        <taxon>Panacibacter</taxon>
    </lineage>
</organism>
<protein>
    <recommendedName>
        <fullName evidence="4">DUF748 domain-containing protein</fullName>
    </recommendedName>
</protein>
<dbReference type="EMBL" id="CP042435">
    <property type="protein sequence ID" value="QEC69972.1"/>
    <property type="molecule type" value="Genomic_DNA"/>
</dbReference>
<dbReference type="OrthoDB" id="814802at2"/>
<keyword evidence="1" id="KW-0472">Membrane</keyword>
<keyword evidence="1" id="KW-1133">Transmembrane helix</keyword>
<dbReference type="KEGG" id="pgin:FRZ67_22720"/>
<evidence type="ECO:0008006" key="4">
    <source>
        <dbReference type="Google" id="ProtNLM"/>
    </source>
</evidence>
<feature type="transmembrane region" description="Helical" evidence="1">
    <location>
        <begin position="5"/>
        <end position="24"/>
    </location>
</feature>
<keyword evidence="1" id="KW-0812">Transmembrane</keyword>
<evidence type="ECO:0000313" key="2">
    <source>
        <dbReference type="EMBL" id="QEC69972.1"/>
    </source>
</evidence>
<keyword evidence="3" id="KW-1185">Reference proteome</keyword>
<dbReference type="AlphaFoldDB" id="A0A5B8VG40"/>
<evidence type="ECO:0000256" key="1">
    <source>
        <dbReference type="SAM" id="Phobius"/>
    </source>
</evidence>
<gene>
    <name evidence="2" type="ORF">FRZ67_22720</name>
</gene>
<name>A0A5B8VG40_9BACT</name>
<dbReference type="RefSeq" id="WP_147192848.1">
    <property type="nucleotide sequence ID" value="NZ_CP042435.1"/>
</dbReference>
<accession>A0A5B8VG40</accession>
<sequence>MKPKWIILISVIIVISGALLYLKFRSSTDFEPLIKAKLQQLVKDGSNGLYRLDVERINVEVLDQQIVVLNASLNIDSARLIQLDKQQQAPNDIYKIAFKNLVIEGIGPDDLLKKKNIDLNTFYIKDPVVEIFHQKRDYNYVPPDTTTLYKKIANQIGHFSVKQLLVQNVDFKYHNISKENKLTHLKNVTVNLNEILIDSTTQIDSTRFLYAKNANIILKDYEVITSDSLYNFHIDSFSLNASSHFLDATGLSLKPRGKKENFSQKLSYYKDLYDINIANASVKNIDWWQLVSEDGFTASQVKLSNGDVEVFADRTLPDPHKNKVGNYPHQLLMRLNLPVMIDTIKVKDFKVTFTELNNKTKKKGSVVFDDISGTFTNVTNRKEVIAKNNFFTLDAHAKLMSAGALHALFKFDLANVDKGNFSLDLEVGSMDGKLLNTATKTLGLFEIKNADINKISAHIDANNYKSNGTVSFFYKYLEVAVLKQDEEENNKLKKRGLISFIANNFVIAQSNTGDDKNKDPKKVSYKRDPEKSFFNLIWKTLFTGLSATVKGENQ</sequence>
<dbReference type="Proteomes" id="UP000321533">
    <property type="component" value="Chromosome"/>
</dbReference>
<reference evidence="2 3" key="1">
    <citation type="journal article" date="2016" name="Int. J. Syst. Evol. Microbiol.">
        <title>Panacibacter ginsenosidivorans gen. nov., sp. nov., with ginsenoside converting activity isolated from soil of a ginseng field.</title>
        <authorList>
            <person name="Siddiqi M.Z."/>
            <person name="Muhammad Shafi S."/>
            <person name="Choi K.D."/>
            <person name="Im W.T."/>
        </authorList>
    </citation>
    <scope>NUCLEOTIDE SEQUENCE [LARGE SCALE GENOMIC DNA]</scope>
    <source>
        <strain evidence="2 3">Gsoil1550</strain>
    </source>
</reference>